<feature type="region of interest" description="Disordered" evidence="11">
    <location>
        <begin position="58"/>
        <end position="79"/>
    </location>
</feature>
<dbReference type="InterPro" id="IPR001509">
    <property type="entry name" value="Epimerase_deHydtase"/>
</dbReference>
<evidence type="ECO:0000313" key="15">
    <source>
        <dbReference type="Proteomes" id="UP000237347"/>
    </source>
</evidence>
<evidence type="ECO:0000259" key="13">
    <source>
        <dbReference type="Pfam" id="PF01370"/>
    </source>
</evidence>
<dbReference type="PRINTS" id="PR01713">
    <property type="entry name" value="NUCEPIMERASE"/>
</dbReference>
<evidence type="ECO:0000256" key="9">
    <source>
        <dbReference type="ARBA" id="ARBA00050136"/>
    </source>
</evidence>
<dbReference type="GO" id="GO:0050378">
    <property type="term" value="F:UDP-glucuronate 4-epimerase activity"/>
    <property type="evidence" value="ECO:0007669"/>
    <property type="project" value="UniProtKB-EC"/>
</dbReference>
<dbReference type="Pfam" id="PF01370">
    <property type="entry name" value="Epimerase"/>
    <property type="match status" value="1"/>
</dbReference>
<reference evidence="14 15" key="1">
    <citation type="journal article" date="2018" name="Sci. Data">
        <title>The draft genome sequence of cork oak.</title>
        <authorList>
            <person name="Ramos A.M."/>
            <person name="Usie A."/>
            <person name="Barbosa P."/>
            <person name="Barros P.M."/>
            <person name="Capote T."/>
            <person name="Chaves I."/>
            <person name="Simoes F."/>
            <person name="Abreu I."/>
            <person name="Carrasquinho I."/>
            <person name="Faro C."/>
            <person name="Guimaraes J.B."/>
            <person name="Mendonca D."/>
            <person name="Nobrega F."/>
            <person name="Rodrigues L."/>
            <person name="Saibo N.J.M."/>
            <person name="Varela M.C."/>
            <person name="Egas C."/>
            <person name="Matos J."/>
            <person name="Miguel C.M."/>
            <person name="Oliveira M.M."/>
            <person name="Ricardo C.P."/>
            <person name="Goncalves S."/>
        </authorList>
    </citation>
    <scope>NUCLEOTIDE SEQUENCE [LARGE SCALE GENOMIC DNA]</scope>
    <source>
        <strain evidence="15">cv. HL8</strain>
    </source>
</reference>
<dbReference type="FunFam" id="3.40.50.720:FF:000198">
    <property type="entry name" value="UDP-glucuronate 4-epimerase 3"/>
    <property type="match status" value="1"/>
</dbReference>
<feature type="domain" description="NAD-dependent epimerase/dehydratase" evidence="13">
    <location>
        <begin position="101"/>
        <end position="337"/>
    </location>
</feature>
<protein>
    <recommendedName>
        <fullName evidence="10">UDP-glucuronate 4-epimerase</fullName>
        <ecNumber evidence="10">5.1.3.6</ecNumber>
    </recommendedName>
</protein>
<evidence type="ECO:0000256" key="1">
    <source>
        <dbReference type="ARBA" id="ARBA00004205"/>
    </source>
</evidence>
<evidence type="ECO:0000256" key="5">
    <source>
        <dbReference type="ARBA" id="ARBA00022989"/>
    </source>
</evidence>
<dbReference type="AlphaFoldDB" id="A0AAW0KE90"/>
<comment type="subcellular location">
    <subcellularLocation>
        <location evidence="1">Golgi apparatus</location>
        <location evidence="1">Golgi stack membrane</location>
        <topology evidence="1">Multi-pass membrane protein</topology>
    </subcellularLocation>
</comment>
<dbReference type="Proteomes" id="UP000237347">
    <property type="component" value="Unassembled WGS sequence"/>
</dbReference>
<evidence type="ECO:0000256" key="12">
    <source>
        <dbReference type="SAM" id="Phobius"/>
    </source>
</evidence>
<name>A0AAW0KE90_QUESU</name>
<comment type="subunit">
    <text evidence="3">Homodimer.</text>
</comment>
<dbReference type="EMBL" id="PKMF04000331">
    <property type="protein sequence ID" value="KAK7837337.1"/>
    <property type="molecule type" value="Genomic_DNA"/>
</dbReference>
<dbReference type="Gene3D" id="3.40.50.720">
    <property type="entry name" value="NAD(P)-binding Rossmann-like Domain"/>
    <property type="match status" value="1"/>
</dbReference>
<evidence type="ECO:0000256" key="6">
    <source>
        <dbReference type="ARBA" id="ARBA00023027"/>
    </source>
</evidence>
<feature type="transmembrane region" description="Helical" evidence="12">
    <location>
        <begin position="39"/>
        <end position="56"/>
    </location>
</feature>
<proteinExistence type="inferred from homology"/>
<keyword evidence="7 12" id="KW-0472">Membrane</keyword>
<keyword evidence="4 12" id="KW-0812">Transmembrane</keyword>
<sequence length="525" mass="57959">MSQPKPMSHMDDNDIPSTPGKFKSSYIHRLRYNFSLTKVTVWALVFFGLIFLSVFFRSPSSSKSDDPTRRALGTNNWGGPTWEKRVRTSARVRSGKGGMSVLVTGAAGFVGTHVSAALKRRGDGVVGIDNFNDYYDPTLKRSRQALLERSGVFIVEGDINDMTLLKKLFELVTFTHVLHLAAQAGVRYAMENPLSYVHSNLAGFVSLLEVCKSVNPQPAIVWASSSSVYGLNTKVPFSEKDRTDQPASLYAATKKAGEEIAHTYNHIYGLSLTGLRFFTVYGPWGRPDMAYFFFTKAILKGKAISIFEGPNHGTVARDFTYIDDIVKGCLGSLDTAEKSTGSGGKKKGPAQLRVFNLGNTSPVPVTELVGILEKLLKVKAKKNVMQLPRNGDVPFTHANISYAQREFGYKPTTDLETGLKKFVKWYLNYYSAGKKSSGVNNKSSSVLHLTIYNSHYFSMGNVVLVFQVTSSSGENLSSSPNNAFQGQLFYLGHYEPEVKGGIVGVRYVAPYLVDVFMPVLMHFKV</sequence>
<evidence type="ECO:0000256" key="3">
    <source>
        <dbReference type="ARBA" id="ARBA00011738"/>
    </source>
</evidence>
<evidence type="ECO:0000256" key="11">
    <source>
        <dbReference type="SAM" id="MobiDB-lite"/>
    </source>
</evidence>
<gene>
    <name evidence="14" type="primary">GAE3_2</name>
    <name evidence="14" type="ORF">CFP56_021346</name>
</gene>
<evidence type="ECO:0000313" key="14">
    <source>
        <dbReference type="EMBL" id="KAK7837337.1"/>
    </source>
</evidence>
<dbReference type="GO" id="GO:0032580">
    <property type="term" value="C:Golgi cisterna membrane"/>
    <property type="evidence" value="ECO:0007669"/>
    <property type="project" value="UniProtKB-SubCell"/>
</dbReference>
<evidence type="ECO:0000256" key="8">
    <source>
        <dbReference type="ARBA" id="ARBA00023235"/>
    </source>
</evidence>
<evidence type="ECO:0000256" key="7">
    <source>
        <dbReference type="ARBA" id="ARBA00023136"/>
    </source>
</evidence>
<comment type="caution">
    <text evidence="14">The sequence shown here is derived from an EMBL/GenBank/DDBJ whole genome shotgun (WGS) entry which is preliminary data.</text>
</comment>
<keyword evidence="5 12" id="KW-1133">Transmembrane helix</keyword>
<dbReference type="Gene3D" id="3.90.25.10">
    <property type="entry name" value="UDP-galactose 4-epimerase, domain 1"/>
    <property type="match status" value="1"/>
</dbReference>
<dbReference type="EC" id="5.1.3.6" evidence="10"/>
<evidence type="ECO:0000256" key="10">
    <source>
        <dbReference type="ARBA" id="ARBA00066697"/>
    </source>
</evidence>
<keyword evidence="8" id="KW-0413">Isomerase</keyword>
<evidence type="ECO:0000256" key="4">
    <source>
        <dbReference type="ARBA" id="ARBA00022692"/>
    </source>
</evidence>
<dbReference type="SUPFAM" id="SSF51735">
    <property type="entry name" value="NAD(P)-binding Rossmann-fold domains"/>
    <property type="match status" value="1"/>
</dbReference>
<dbReference type="PANTHER" id="PTHR43574">
    <property type="entry name" value="EPIMERASE-RELATED"/>
    <property type="match status" value="1"/>
</dbReference>
<keyword evidence="15" id="KW-1185">Reference proteome</keyword>
<accession>A0AAW0KE90</accession>
<comment type="catalytic activity">
    <reaction evidence="9">
        <text>UDP-alpha-D-glucuronate = UDP-alpha-D-galacturonate</text>
        <dbReference type="Rhea" id="RHEA:11404"/>
        <dbReference type="ChEBI" id="CHEBI:57635"/>
        <dbReference type="ChEBI" id="CHEBI:58052"/>
        <dbReference type="EC" id="5.1.3.6"/>
    </reaction>
</comment>
<dbReference type="InterPro" id="IPR036291">
    <property type="entry name" value="NAD(P)-bd_dom_sf"/>
</dbReference>
<comment type="similarity">
    <text evidence="2">Belongs to the NAD(P)-dependent epimerase/dehydratase family.</text>
</comment>
<keyword evidence="6" id="KW-0520">NAD</keyword>
<evidence type="ECO:0000256" key="2">
    <source>
        <dbReference type="ARBA" id="ARBA00007637"/>
    </source>
</evidence>
<organism evidence="14 15">
    <name type="scientific">Quercus suber</name>
    <name type="common">Cork oak</name>
    <dbReference type="NCBI Taxonomy" id="58331"/>
    <lineage>
        <taxon>Eukaryota</taxon>
        <taxon>Viridiplantae</taxon>
        <taxon>Streptophyta</taxon>
        <taxon>Embryophyta</taxon>
        <taxon>Tracheophyta</taxon>
        <taxon>Spermatophyta</taxon>
        <taxon>Magnoliopsida</taxon>
        <taxon>eudicotyledons</taxon>
        <taxon>Gunneridae</taxon>
        <taxon>Pentapetalae</taxon>
        <taxon>rosids</taxon>
        <taxon>fabids</taxon>
        <taxon>Fagales</taxon>
        <taxon>Fagaceae</taxon>
        <taxon>Quercus</taxon>
    </lineage>
</organism>